<sequence length="218" mass="25247">MADNVKDFYQLLENISKSLEEMEEVFKSASSSSNATTESLADIKGFFNMSVDVVLLNEDFLSKFRKAAALLVDKTSILGQDRCNRLKKFNSEIDGEVGRLSNAVEKEKKRAELKKKRSMHVGTLETYISAFQPKRDEMRKMVSKHTELKKKLLDYEMQMIKEMPSFQNVYSQQKSSIETEISDFQENEQLLLKESQEIDRLRQEPSIDWSGLINAFYN</sequence>
<gene>
    <name evidence="1" type="ORF">RGQ29_017083</name>
</gene>
<proteinExistence type="predicted"/>
<dbReference type="AlphaFoldDB" id="A0AAN7IST0"/>
<dbReference type="EMBL" id="JAXUIC010000004">
    <property type="protein sequence ID" value="KAK4592793.1"/>
    <property type="molecule type" value="Genomic_DNA"/>
</dbReference>
<keyword evidence="2" id="KW-1185">Reference proteome</keyword>
<protein>
    <submittedName>
        <fullName evidence="1">Uncharacterized protein</fullName>
    </submittedName>
</protein>
<evidence type="ECO:0000313" key="2">
    <source>
        <dbReference type="Proteomes" id="UP001324115"/>
    </source>
</evidence>
<dbReference type="Proteomes" id="UP001324115">
    <property type="component" value="Unassembled WGS sequence"/>
</dbReference>
<reference evidence="1 2" key="1">
    <citation type="journal article" date="2023" name="G3 (Bethesda)">
        <title>A haplotype-resolved chromosome-scale genome for Quercus rubra L. provides insights into the genetics of adaptive traits for red oak species.</title>
        <authorList>
            <person name="Kapoor B."/>
            <person name="Jenkins J."/>
            <person name="Schmutz J."/>
            <person name="Zhebentyayeva T."/>
            <person name="Kuelheim C."/>
            <person name="Coggeshall M."/>
            <person name="Heim C."/>
            <person name="Lasky J.R."/>
            <person name="Leites L."/>
            <person name="Islam-Faridi N."/>
            <person name="Romero-Severson J."/>
            <person name="DeLeo V.L."/>
            <person name="Lucas S.M."/>
            <person name="Lazic D."/>
            <person name="Gailing O."/>
            <person name="Carlson J."/>
            <person name="Staton M."/>
        </authorList>
    </citation>
    <scope>NUCLEOTIDE SEQUENCE [LARGE SCALE GENOMIC DNA]</scope>
    <source>
        <strain evidence="1">Pseudo-F2</strain>
    </source>
</reference>
<organism evidence="1 2">
    <name type="scientific">Quercus rubra</name>
    <name type="common">Northern red oak</name>
    <name type="synonym">Quercus borealis</name>
    <dbReference type="NCBI Taxonomy" id="3512"/>
    <lineage>
        <taxon>Eukaryota</taxon>
        <taxon>Viridiplantae</taxon>
        <taxon>Streptophyta</taxon>
        <taxon>Embryophyta</taxon>
        <taxon>Tracheophyta</taxon>
        <taxon>Spermatophyta</taxon>
        <taxon>Magnoliopsida</taxon>
        <taxon>eudicotyledons</taxon>
        <taxon>Gunneridae</taxon>
        <taxon>Pentapetalae</taxon>
        <taxon>rosids</taxon>
        <taxon>fabids</taxon>
        <taxon>Fagales</taxon>
        <taxon>Fagaceae</taxon>
        <taxon>Quercus</taxon>
    </lineage>
</organism>
<name>A0AAN7IST0_QUERU</name>
<comment type="caution">
    <text evidence="1">The sequence shown here is derived from an EMBL/GenBank/DDBJ whole genome shotgun (WGS) entry which is preliminary data.</text>
</comment>
<accession>A0AAN7IST0</accession>
<evidence type="ECO:0000313" key="1">
    <source>
        <dbReference type="EMBL" id="KAK4592793.1"/>
    </source>
</evidence>